<dbReference type="PANTHER" id="PTHR44329:SF214">
    <property type="entry name" value="PROTEIN KINASE DOMAIN-CONTAINING PROTEIN"/>
    <property type="match status" value="1"/>
</dbReference>
<dbReference type="GO" id="GO:0005524">
    <property type="term" value="F:ATP binding"/>
    <property type="evidence" value="ECO:0007669"/>
    <property type="project" value="UniProtKB-UniRule"/>
</dbReference>
<keyword evidence="2 5" id="KW-0547">Nucleotide-binding</keyword>
<accession>A0A835SX55</accession>
<evidence type="ECO:0000259" key="8">
    <source>
        <dbReference type="PROSITE" id="PS50011"/>
    </source>
</evidence>
<dbReference type="SUPFAM" id="SSF56112">
    <property type="entry name" value="Protein kinase-like (PK-like)"/>
    <property type="match status" value="1"/>
</dbReference>
<feature type="region of interest" description="Disordered" evidence="6">
    <location>
        <begin position="1134"/>
        <end position="1155"/>
    </location>
</feature>
<dbReference type="InterPro" id="IPR036404">
    <property type="entry name" value="Jacalin-like_lectin_dom_sf"/>
</dbReference>
<keyword evidence="7" id="KW-0472">Membrane</keyword>
<comment type="caution">
    <text evidence="9">The sequence shown here is derived from an EMBL/GenBank/DDBJ whole genome shotgun (WGS) entry which is preliminary data.</text>
</comment>
<evidence type="ECO:0000256" key="5">
    <source>
        <dbReference type="PROSITE-ProRule" id="PRU10141"/>
    </source>
</evidence>
<feature type="region of interest" description="Disordered" evidence="6">
    <location>
        <begin position="923"/>
        <end position="955"/>
    </location>
</feature>
<sequence>MISTPQSVYAVVVRPTDFASAVKSCNSLGLVLMPFSVTMHAFSELSVVNTSFITDVFGAVTYVVSATDKQDGYDLWTWEPTRPCRGQCYVFRDENLFKSSDRPCTWELPFACTDRKTAMANGRYTADELSDAWLLRMERSLAAPSPMPPVVAAATAAGGGGGGGAGAMSLVVSNMVIGFDTVPPGATWYDGTDTYRTEGPLVSLLWRVDPDTAQRLEGLLPLHEGNPAAPGFVPAGTRAFQLLNQPADIAGQPAFIGASIGEANSWEGRHVGAWHDYIIRVQGCTSPGGGLQRLALVSRTGAVQVVGRADCGGRFSEEAPPGGYLAALQAWHSNTTTLPRPGGVFSDGFTIHQVRLVWASPDSGATPASLAGWVQPLPTVAASSCPVSGKRPMQVNTSTSSQVFECGPRSGLVCGSNTCCGDTVIDATTRLPMQVCGRGLGPCLVTCRSGWGYCGTPPEIESLLFTHTPPDTRLPAILPAGQLPSERLPAAAPPGVQLLFSADVKVQMTYLTAVEYCSSLTQLGLSWSLLELEDAVALWGRGLDMRARANTELFGKWLWVSRSRFMDEAAPPGIGCLRAMYGFIIGEWPLHQVTPSSCTVTALTVCRANASQAAFLPAAVNSTGVSANGSSSAATSSSSSAGGGGAPARFVAGMNVLSVSRTLGAGPNTGLPSCEFRTLASFPQAVPAAPAAIPPAANASSGSGSSSVVVVGPKPPASSGGGGVMTAELTLAVTSIRVSMAAVEMVQMDGLTEQVSGLQLMTGGVEEEVLGAASSGGWAALELQPDEAVVAVSGCAGAYLEQLAFITSLGRRWAPPASRNGLCTAPFYEVAPPGGVLVGLQGTKGYFIEQLQLVWAQPLSALTPPPPPASGGSSGLSQGAIIGIGVGVACGGAVLLAAALAGLLYARRRRRQRLAAAAAAGTTASGSGAGLSSADDKSTELSETPRSSAKLDSYRDAGCGGPGIGNGTAGAAVPTVAVLVAEPSHRDTGAPTSANGISGSAASASSAPSSWIQLSHVEESARDPAASVAAAAAAAATAAAIAASRPPLNMMGSYGNIFARVPSRAVMGGAAGADGGSGRGALVSATGATDSVVATHSTTLEPLTNMSDYCSQPVEALQALNAMLLRHDTDVADSRRGGAAGGGAAGPGGAGAGGSSLPISAAAEAQAATAAAILASGLTAVQFSSPSQSASGLQPPSPASQQEWAAQQRPAIRGANCGSPSQTASRSQTGFSRLGASYADATALAVAGNSSSGRGRIAVSKAGASQAAGADAATETTTMLAARGAGNGARALTSEPGALASSEAGGGTAAMMSAAPLPVPQRAASSRVMLLTTPGSAAAALGLRSASGRHVHKGPGGGEPARAASVTDAASVSSRHNAPAGLAAASPRAPAAATRLTVGAGGNSGGGGTAAAPTARFSATVAATSAVSAAALAGGGAVLLPPGGAGVNHAADVVWLPNTRRATATSVPNSTSAAAPSSATGPVAPSMLGAADSGGPASAGPAVLGVFTVPVAGSGTGPRSRIFLQSPASGVGLGAGSAEASAAATTGGTAGRGGGGAAVLAGSGGTGGNTGDHELEELLAAEAAADPSLNMRLGVDVTIDEASYLGHGATGVVRRGVMHTPGGDVPVAVKLLVPPDGTEAAAGVHAGHLRGLAQEVRVLSRLAHPNVVRFFGACLDPQPQPRAPAGSGSAAAPSPPAATSSAAAHRPFIVEELMATSLNKVLHGKSRSTGAFAHQYALADVLCIARDVAAGLAYLHPTVVHRDLKPGNVLLDEAGNAKISDFGLARFKANTALTTAEIEVGTAPYMAPEVFLANADVKVTDRADVYSLGIIINELVTRQKPWEGMRPVVVGFQVAMERKRPPLPPPDHPLCPPGLRSLIERCLRHNPDERPSSSEIVKRLTLLLAEHCGGLALGNAAAAAVATAANARNVSASFGAGAGSGSADAAMVAAAVAAAAARQLPSTAQASQHPQLASPQTLQPHYARQPPNHAAQLLAMPAAVPAAGAEVLGSDGVGSALAAASQNVAQLHALLHAQQQGLVLGSPLPTAQQPSPVLSGVAAVPYSNSGSGPIVAEGTGTGYLTGPTSTSALRVAAGAPAVAAVSPSLNAAQLQQLLELQQQLQLKLQQHLQHLSQPQAVPLMPPGGPTAADAAVVAARGLIGSGLGPAGQGIGVAPGPAVMVSPAASSSGALLSATAPAAASLLASPTPGDRASATAAAATSGPTTGTIAQPAAPHSSPGAA</sequence>
<evidence type="ECO:0000313" key="10">
    <source>
        <dbReference type="Proteomes" id="UP000650467"/>
    </source>
</evidence>
<feature type="region of interest" description="Disordered" evidence="6">
    <location>
        <begin position="1185"/>
        <end position="1208"/>
    </location>
</feature>
<dbReference type="Gene3D" id="3.30.200.20">
    <property type="entry name" value="Phosphorylase Kinase, domain 1"/>
    <property type="match status" value="1"/>
</dbReference>
<dbReference type="Proteomes" id="UP000650467">
    <property type="component" value="Unassembled WGS sequence"/>
</dbReference>
<reference evidence="9" key="1">
    <citation type="journal article" date="2020" name="bioRxiv">
        <title>Comparative genomics of Chlamydomonas.</title>
        <authorList>
            <person name="Craig R.J."/>
            <person name="Hasan A.R."/>
            <person name="Ness R.W."/>
            <person name="Keightley P.D."/>
        </authorList>
    </citation>
    <scope>NUCLEOTIDE SEQUENCE</scope>
    <source>
        <strain evidence="9">SAG 7.73</strain>
    </source>
</reference>
<organism evidence="9 10">
    <name type="scientific">Chlamydomonas incerta</name>
    <dbReference type="NCBI Taxonomy" id="51695"/>
    <lineage>
        <taxon>Eukaryota</taxon>
        <taxon>Viridiplantae</taxon>
        <taxon>Chlorophyta</taxon>
        <taxon>core chlorophytes</taxon>
        <taxon>Chlorophyceae</taxon>
        <taxon>CS clade</taxon>
        <taxon>Chlamydomonadales</taxon>
        <taxon>Chlamydomonadaceae</taxon>
        <taxon>Chlamydomonas</taxon>
    </lineage>
</organism>
<dbReference type="GO" id="GO:0004674">
    <property type="term" value="F:protein serine/threonine kinase activity"/>
    <property type="evidence" value="ECO:0007669"/>
    <property type="project" value="TreeGrafter"/>
</dbReference>
<dbReference type="Pfam" id="PF00069">
    <property type="entry name" value="Pkinase"/>
    <property type="match status" value="1"/>
</dbReference>
<dbReference type="EMBL" id="JAEHOC010000034">
    <property type="protein sequence ID" value="KAG2428445.1"/>
    <property type="molecule type" value="Genomic_DNA"/>
</dbReference>
<dbReference type="PROSITE" id="PS00107">
    <property type="entry name" value="PROTEIN_KINASE_ATP"/>
    <property type="match status" value="1"/>
</dbReference>
<feature type="domain" description="Protein kinase" evidence="8">
    <location>
        <begin position="1599"/>
        <end position="1903"/>
    </location>
</feature>
<protein>
    <recommendedName>
        <fullName evidence="8">Protein kinase domain-containing protein</fullName>
    </recommendedName>
</protein>
<dbReference type="OrthoDB" id="546402at2759"/>
<feature type="compositionally biased region" description="Low complexity" evidence="6">
    <location>
        <begin position="2201"/>
        <end position="2228"/>
    </location>
</feature>
<dbReference type="Gene3D" id="2.100.10.30">
    <property type="entry name" value="Jacalin-like lectin domain"/>
    <property type="match status" value="1"/>
</dbReference>
<keyword evidence="3" id="KW-0418">Kinase</keyword>
<dbReference type="Gene3D" id="1.10.510.10">
    <property type="entry name" value="Transferase(Phosphotransferase) domain 1"/>
    <property type="match status" value="1"/>
</dbReference>
<dbReference type="InterPro" id="IPR017441">
    <property type="entry name" value="Protein_kinase_ATP_BS"/>
</dbReference>
<feature type="compositionally biased region" description="Gly residues" evidence="6">
    <location>
        <begin position="1138"/>
        <end position="1154"/>
    </location>
</feature>
<feature type="binding site" evidence="5">
    <location>
        <position position="1630"/>
    </location>
    <ligand>
        <name>ATP</name>
        <dbReference type="ChEBI" id="CHEBI:30616"/>
    </ligand>
</feature>
<feature type="transmembrane region" description="Helical" evidence="7">
    <location>
        <begin position="1025"/>
        <end position="1043"/>
    </location>
</feature>
<feature type="compositionally biased region" description="Low complexity" evidence="6">
    <location>
        <begin position="923"/>
        <end position="933"/>
    </location>
</feature>
<feature type="transmembrane region" description="Helical" evidence="7">
    <location>
        <begin position="880"/>
        <end position="906"/>
    </location>
</feature>
<proteinExistence type="predicted"/>
<dbReference type="InterPro" id="IPR051681">
    <property type="entry name" value="Ser/Thr_Kinases-Pseudokinases"/>
</dbReference>
<feature type="compositionally biased region" description="Low complexity" evidence="6">
    <location>
        <begin position="1683"/>
        <end position="1700"/>
    </location>
</feature>
<feature type="compositionally biased region" description="Polar residues" evidence="6">
    <location>
        <begin position="1962"/>
        <end position="1979"/>
    </location>
</feature>
<gene>
    <name evidence="9" type="ORF">HXX76_011565</name>
</gene>
<keyword evidence="1" id="KW-0808">Transferase</keyword>
<dbReference type="InterPro" id="IPR000719">
    <property type="entry name" value="Prot_kinase_dom"/>
</dbReference>
<evidence type="ECO:0000256" key="4">
    <source>
        <dbReference type="ARBA" id="ARBA00022840"/>
    </source>
</evidence>
<feature type="region of interest" description="Disordered" evidence="6">
    <location>
        <begin position="2201"/>
        <end position="2240"/>
    </location>
</feature>
<keyword evidence="10" id="KW-1185">Reference proteome</keyword>
<evidence type="ECO:0000256" key="7">
    <source>
        <dbReference type="SAM" id="Phobius"/>
    </source>
</evidence>
<keyword evidence="7" id="KW-1133">Transmembrane helix</keyword>
<feature type="region of interest" description="Disordered" evidence="6">
    <location>
        <begin position="1962"/>
        <end position="1983"/>
    </location>
</feature>
<dbReference type="PANTHER" id="PTHR44329">
    <property type="entry name" value="SERINE/THREONINE-PROTEIN KINASE TNNI3K-RELATED"/>
    <property type="match status" value="1"/>
</dbReference>
<feature type="compositionally biased region" description="Polar residues" evidence="6">
    <location>
        <begin position="1185"/>
        <end position="1205"/>
    </location>
</feature>
<dbReference type="PROSITE" id="PS50011">
    <property type="entry name" value="PROTEIN_KINASE_DOM"/>
    <property type="match status" value="1"/>
</dbReference>
<name>A0A835SX55_CHLIN</name>
<dbReference type="CDD" id="cd00037">
    <property type="entry name" value="CLECT"/>
    <property type="match status" value="1"/>
</dbReference>
<dbReference type="SMART" id="SM00220">
    <property type="entry name" value="S_TKc"/>
    <property type="match status" value="1"/>
</dbReference>
<keyword evidence="4 5" id="KW-0067">ATP-binding</keyword>
<evidence type="ECO:0000256" key="2">
    <source>
        <dbReference type="ARBA" id="ARBA00022741"/>
    </source>
</evidence>
<dbReference type="PROSITE" id="PS00108">
    <property type="entry name" value="PROTEIN_KINASE_ST"/>
    <property type="match status" value="1"/>
</dbReference>
<keyword evidence="7" id="KW-0812">Transmembrane</keyword>
<dbReference type="SUPFAM" id="SSF51101">
    <property type="entry name" value="Mannose-binding lectins"/>
    <property type="match status" value="1"/>
</dbReference>
<evidence type="ECO:0000256" key="3">
    <source>
        <dbReference type="ARBA" id="ARBA00022777"/>
    </source>
</evidence>
<evidence type="ECO:0000313" key="9">
    <source>
        <dbReference type="EMBL" id="KAG2428445.1"/>
    </source>
</evidence>
<evidence type="ECO:0000256" key="6">
    <source>
        <dbReference type="SAM" id="MobiDB-lite"/>
    </source>
</evidence>
<evidence type="ECO:0000256" key="1">
    <source>
        <dbReference type="ARBA" id="ARBA00022679"/>
    </source>
</evidence>
<dbReference type="InterPro" id="IPR008271">
    <property type="entry name" value="Ser/Thr_kinase_AS"/>
</dbReference>
<dbReference type="InterPro" id="IPR011009">
    <property type="entry name" value="Kinase-like_dom_sf"/>
</dbReference>
<feature type="region of interest" description="Disordered" evidence="6">
    <location>
        <begin position="1681"/>
        <end position="1700"/>
    </location>
</feature>